<gene>
    <name evidence="8" type="ORF">GCWU000324_03167</name>
</gene>
<protein>
    <submittedName>
        <fullName evidence="8">FMN-binding domain protein</fullName>
    </submittedName>
</protein>
<dbReference type="SUPFAM" id="SSF54862">
    <property type="entry name" value="4Fe-4S ferredoxins"/>
    <property type="match status" value="1"/>
</dbReference>
<dbReference type="OrthoDB" id="9806398at2"/>
<comment type="subcellular location">
    <subcellularLocation>
        <location evidence="1">Cell membrane</location>
    </subcellularLocation>
</comment>
<evidence type="ECO:0000313" key="9">
    <source>
        <dbReference type="Proteomes" id="UP000003009"/>
    </source>
</evidence>
<keyword evidence="5" id="KW-0812">Transmembrane</keyword>
<evidence type="ECO:0000256" key="5">
    <source>
        <dbReference type="SAM" id="Phobius"/>
    </source>
</evidence>
<comment type="caution">
    <text evidence="8">The sequence shown here is derived from an EMBL/GenBank/DDBJ whole genome shotgun (WGS) entry which is preliminary data.</text>
</comment>
<dbReference type="EMBL" id="ACJW02000008">
    <property type="protein sequence ID" value="EEP66763.1"/>
    <property type="molecule type" value="Genomic_DNA"/>
</dbReference>
<feature type="compositionally biased region" description="Low complexity" evidence="4">
    <location>
        <begin position="748"/>
        <end position="765"/>
    </location>
</feature>
<evidence type="ECO:0000256" key="6">
    <source>
        <dbReference type="SAM" id="SignalP"/>
    </source>
</evidence>
<dbReference type="InterPro" id="IPR052378">
    <property type="entry name" value="NosR_regulator"/>
</dbReference>
<dbReference type="GO" id="GO:0005886">
    <property type="term" value="C:plasma membrane"/>
    <property type="evidence" value="ECO:0007669"/>
    <property type="project" value="UniProtKB-SubCell"/>
</dbReference>
<dbReference type="InterPro" id="IPR017896">
    <property type="entry name" value="4Fe4S_Fe-S-bd"/>
</dbReference>
<evidence type="ECO:0000259" key="7">
    <source>
        <dbReference type="PROSITE" id="PS51379"/>
    </source>
</evidence>
<sequence length="774" mass="85292">MVSIAHHFYQKIIFFLLAACTLLILAAPAQAERLPDLINKVKPADVFPNATRFGAPEGKPMMAKVYEGDKEVGVVYITTDVVSTRGYSSKPIDTIVALDNEGTIKGAKMLEHHEPILLIGIPRSKVDTFIDGYIGMNPTKNPPQAGATPSPIVTGATVTVVVIGDSIVRSARIITAELAKQGGKAPAAAANNTVQTRPHRLPNMEKQDILSWQQLLDQGAVAKLHISIGEANKMLEQNNPAAAEKPEPGNPEDTFINLYTAVVSQPSIGKSLLGEQGYERLKGSLKPNQAAIIVAGEGVYSWKGSGYVRGGIFDRIEVVQNDNGFRFTDAQHTRLLKLEAAGAPEFKEVSLFVIPENEKLDAAEPWHLQLVVQREISVQNKAFVTVDLNYLLPKEFTVDDPNGEPVVIDAPAPVQAASAPAGNAVVANASAPAGDIATADAGAEDNPQRMIWKRLWWEKRFHVAAIAVMLLILSAVFFFQDTLVRYEKFFNRFRLAYLTVTLVYVGWYLHAQLSVVNVMTFTSSLITGFSWDYFLMDPFIFTLWSATAIGMLLWGRGAFCGWLCPFGALQEIACAIAKKFGVKQYLVPFGIHTRLTALKYVIFMVLFGISLYELGTAEKFAEVEPFKTAIILHFVREWYFVIFAVALVVASLFIERFFCRYLCPLGAAMAIPAKLQIFNWLRRYSMCGNPCQICNHECPVQAIAPEGDINPNECIQCLHCQVMYNHQTRCPQVVATNKKKAKQAAAKAELAAQQAPSEPQEQVVQFVKNPKKAD</sequence>
<dbReference type="HOGENOM" id="CLU_013077_0_0_4"/>
<dbReference type="Proteomes" id="UP000003009">
    <property type="component" value="Unassembled WGS sequence"/>
</dbReference>
<evidence type="ECO:0000256" key="4">
    <source>
        <dbReference type="SAM" id="MobiDB-lite"/>
    </source>
</evidence>
<dbReference type="GO" id="GO:0045893">
    <property type="term" value="P:positive regulation of DNA-templated transcription"/>
    <property type="evidence" value="ECO:0007669"/>
    <property type="project" value="InterPro"/>
</dbReference>
<dbReference type="InterPro" id="IPR007329">
    <property type="entry name" value="FMN-bd"/>
</dbReference>
<feature type="transmembrane region" description="Helical" evidence="5">
    <location>
        <begin position="461"/>
        <end position="483"/>
    </location>
</feature>
<organism evidence="8 9">
    <name type="scientific">Kingella oralis ATCC 51147</name>
    <dbReference type="NCBI Taxonomy" id="629741"/>
    <lineage>
        <taxon>Bacteria</taxon>
        <taxon>Pseudomonadati</taxon>
        <taxon>Pseudomonadota</taxon>
        <taxon>Betaproteobacteria</taxon>
        <taxon>Neisseriales</taxon>
        <taxon>Neisseriaceae</taxon>
        <taxon>Kingella</taxon>
    </lineage>
</organism>
<keyword evidence="3 5" id="KW-0472">Membrane</keyword>
<evidence type="ECO:0000256" key="1">
    <source>
        <dbReference type="ARBA" id="ARBA00004236"/>
    </source>
</evidence>
<feature type="transmembrane region" description="Helical" evidence="5">
    <location>
        <begin position="637"/>
        <end position="654"/>
    </location>
</feature>
<dbReference type="GO" id="GO:0003677">
    <property type="term" value="F:DNA binding"/>
    <property type="evidence" value="ECO:0007669"/>
    <property type="project" value="InterPro"/>
</dbReference>
<dbReference type="InterPro" id="IPR011399">
    <property type="entry name" value="NosR"/>
</dbReference>
<dbReference type="PIRSF" id="PIRSF036354">
    <property type="entry name" value="NosR"/>
    <property type="match status" value="1"/>
</dbReference>
<accession>C4GN79</accession>
<feature type="signal peptide" evidence="6">
    <location>
        <begin position="1"/>
        <end position="31"/>
    </location>
</feature>
<dbReference type="STRING" id="629741.GCWU000324_03167"/>
<feature type="region of interest" description="Disordered" evidence="4">
    <location>
        <begin position="748"/>
        <end position="774"/>
    </location>
</feature>
<feature type="transmembrane region" description="Helical" evidence="5">
    <location>
        <begin position="495"/>
        <end position="513"/>
    </location>
</feature>
<feature type="transmembrane region" description="Helical" evidence="5">
    <location>
        <begin position="533"/>
        <end position="554"/>
    </location>
</feature>
<dbReference type="GO" id="GO:0010181">
    <property type="term" value="F:FMN binding"/>
    <property type="evidence" value="ECO:0007669"/>
    <property type="project" value="InterPro"/>
</dbReference>
<dbReference type="PANTHER" id="PTHR30224">
    <property type="entry name" value="ELECTRON TRANSPORT PROTEIN"/>
    <property type="match status" value="1"/>
</dbReference>
<keyword evidence="2" id="KW-1003">Cell membrane</keyword>
<evidence type="ECO:0000313" key="8">
    <source>
        <dbReference type="EMBL" id="EEP66763.1"/>
    </source>
</evidence>
<dbReference type="AlphaFoldDB" id="C4GN79"/>
<keyword evidence="6" id="KW-0732">Signal</keyword>
<keyword evidence="9" id="KW-1185">Reference proteome</keyword>
<feature type="domain" description="4Fe-4S ferredoxin-type" evidence="7">
    <location>
        <begin position="678"/>
        <end position="708"/>
    </location>
</feature>
<dbReference type="Pfam" id="PF12801">
    <property type="entry name" value="Fer4_5"/>
    <property type="match status" value="2"/>
</dbReference>
<feature type="chain" id="PRO_5002936870" evidence="6">
    <location>
        <begin position="32"/>
        <end position="774"/>
    </location>
</feature>
<reference evidence="8" key="1">
    <citation type="submission" date="2009-04" db="EMBL/GenBank/DDBJ databases">
        <authorList>
            <person name="Weinstock G."/>
            <person name="Sodergren E."/>
            <person name="Clifton S."/>
            <person name="Fulton L."/>
            <person name="Fulton B."/>
            <person name="Courtney L."/>
            <person name="Fronick C."/>
            <person name="Harrison M."/>
            <person name="Strong C."/>
            <person name="Farmer C."/>
            <person name="Delahaunty K."/>
            <person name="Markovic C."/>
            <person name="Hall O."/>
            <person name="Minx P."/>
            <person name="Tomlinson C."/>
            <person name="Mitreva M."/>
            <person name="Nelson J."/>
            <person name="Hou S."/>
            <person name="Wollam A."/>
            <person name="Pepin K.H."/>
            <person name="Johnson M."/>
            <person name="Bhonagiri V."/>
            <person name="Nash W.E."/>
            <person name="Warren W."/>
            <person name="Chinwalla A."/>
            <person name="Mardis E.R."/>
            <person name="Wilson R.K."/>
        </authorList>
    </citation>
    <scope>NUCLEOTIDE SEQUENCE [LARGE SCALE GENOMIC DNA]</scope>
    <source>
        <strain evidence="8">ATCC 51147</strain>
    </source>
</reference>
<keyword evidence="5" id="KW-1133">Transmembrane helix</keyword>
<evidence type="ECO:0000256" key="2">
    <source>
        <dbReference type="ARBA" id="ARBA00022475"/>
    </source>
</evidence>
<feature type="transmembrane region" description="Helical" evidence="5">
    <location>
        <begin position="597"/>
        <end position="617"/>
    </location>
</feature>
<dbReference type="SMART" id="SM00900">
    <property type="entry name" value="FMN_bind"/>
    <property type="match status" value="1"/>
</dbReference>
<dbReference type="PROSITE" id="PS51379">
    <property type="entry name" value="4FE4S_FER_2"/>
    <property type="match status" value="1"/>
</dbReference>
<dbReference type="PANTHER" id="PTHR30224:SF4">
    <property type="entry name" value="ELECTRON TRANSPORT PROTEIN YCCM-RELATED"/>
    <property type="match status" value="1"/>
</dbReference>
<proteinExistence type="predicted"/>
<evidence type="ECO:0000256" key="3">
    <source>
        <dbReference type="ARBA" id="ARBA00023136"/>
    </source>
</evidence>
<name>C4GN79_9NEIS</name>